<feature type="domain" description="Amine oxidase" evidence="4">
    <location>
        <begin position="84"/>
        <end position="555"/>
    </location>
</feature>
<comment type="similarity">
    <text evidence="1">Belongs to the flavin monoamine oxidase family.</text>
</comment>
<keyword evidence="2" id="KW-0560">Oxidoreductase</keyword>
<reference evidence="5" key="1">
    <citation type="journal article" date="2021" name="Nat. Commun.">
        <title>Genetic determinants of endophytism in the Arabidopsis root mycobiome.</title>
        <authorList>
            <person name="Mesny F."/>
            <person name="Miyauchi S."/>
            <person name="Thiergart T."/>
            <person name="Pickel B."/>
            <person name="Atanasova L."/>
            <person name="Karlsson M."/>
            <person name="Huettel B."/>
            <person name="Barry K.W."/>
            <person name="Haridas S."/>
            <person name="Chen C."/>
            <person name="Bauer D."/>
            <person name="Andreopoulos W."/>
            <person name="Pangilinan J."/>
            <person name="LaButti K."/>
            <person name="Riley R."/>
            <person name="Lipzen A."/>
            <person name="Clum A."/>
            <person name="Drula E."/>
            <person name="Henrissat B."/>
            <person name="Kohler A."/>
            <person name="Grigoriev I.V."/>
            <person name="Martin F.M."/>
            <person name="Hacquard S."/>
        </authorList>
    </citation>
    <scope>NUCLEOTIDE SEQUENCE</scope>
    <source>
        <strain evidence="5">MPI-CAGE-AT-0016</strain>
    </source>
</reference>
<dbReference type="InterPro" id="IPR036188">
    <property type="entry name" value="FAD/NAD-bd_sf"/>
</dbReference>
<dbReference type="InterPro" id="IPR002937">
    <property type="entry name" value="Amino_oxidase"/>
</dbReference>
<feature type="compositionally biased region" description="Basic and acidic residues" evidence="3">
    <location>
        <begin position="57"/>
        <end position="66"/>
    </location>
</feature>
<evidence type="ECO:0000256" key="3">
    <source>
        <dbReference type="SAM" id="MobiDB-lite"/>
    </source>
</evidence>
<dbReference type="EMBL" id="JAGPXD010000002">
    <property type="protein sequence ID" value="KAH7366834.1"/>
    <property type="molecule type" value="Genomic_DNA"/>
</dbReference>
<dbReference type="Proteomes" id="UP000813385">
    <property type="component" value="Unassembled WGS sequence"/>
</dbReference>
<dbReference type="SUPFAM" id="SSF51905">
    <property type="entry name" value="FAD/NAD(P)-binding domain"/>
    <property type="match status" value="1"/>
</dbReference>
<keyword evidence="6" id="KW-1185">Reference proteome</keyword>
<gene>
    <name evidence="5" type="ORF">B0T11DRAFT_336312</name>
</gene>
<proteinExistence type="inferred from homology"/>
<feature type="region of interest" description="Disordered" evidence="3">
    <location>
        <begin position="39"/>
        <end position="68"/>
    </location>
</feature>
<evidence type="ECO:0000313" key="6">
    <source>
        <dbReference type="Proteomes" id="UP000813385"/>
    </source>
</evidence>
<evidence type="ECO:0000256" key="1">
    <source>
        <dbReference type="ARBA" id="ARBA00005995"/>
    </source>
</evidence>
<accession>A0A8K0TNX2</accession>
<comment type="caution">
    <text evidence="5">The sequence shown here is derived from an EMBL/GenBank/DDBJ whole genome shotgun (WGS) entry which is preliminary data.</text>
</comment>
<evidence type="ECO:0000313" key="5">
    <source>
        <dbReference type="EMBL" id="KAH7366834.1"/>
    </source>
</evidence>
<dbReference type="OrthoDB" id="7777654at2759"/>
<dbReference type="Gene3D" id="3.90.660.10">
    <property type="match status" value="1"/>
</dbReference>
<dbReference type="PANTHER" id="PTHR10742">
    <property type="entry name" value="FLAVIN MONOAMINE OXIDASE"/>
    <property type="match status" value="1"/>
</dbReference>
<dbReference type="GO" id="GO:0006338">
    <property type="term" value="P:chromatin remodeling"/>
    <property type="evidence" value="ECO:0007669"/>
    <property type="project" value="TreeGrafter"/>
</dbReference>
<name>A0A8K0TNX2_9PEZI</name>
<dbReference type="GO" id="GO:0003682">
    <property type="term" value="F:chromatin binding"/>
    <property type="evidence" value="ECO:0007669"/>
    <property type="project" value="TreeGrafter"/>
</dbReference>
<dbReference type="InterPro" id="IPR050281">
    <property type="entry name" value="Flavin_monoamine_oxidase"/>
</dbReference>
<sequence length="605" mass="67581">MATRFPSMPPSILPEAPSGLRAAAAKHYINTYLSKKLSKNNPENKEYETLPPYPLTPHDESEDHEGLQGSSYNGRVCIVGAGAAGLYTAMMLKWLGITNVEILEASDHVGGRCATHPFKDSYPCKHDYYDMGSMRIPDIDSMNSTKNLIRNKELLNMPDKLVEYVYRVKDDPSTKKPYEPTSYWNSNTKTPDGSKFETAIVHVLRDLEISKIKYFIEGNDNLSTRNFLMQKAGLTYEQTMLGELSDTSTGLFDQALTETLFDYIDFQQASKSPWFRVEGGMSEVTKAMAAQVQSTTWPKVKRESPPVKISLSTPVVAMGISADRSSIDVSTTDAAGNALPTQQYDMVFSTTAMGPLQRMDLAGLELPDEVITGIRALSYDRATKVAIKFKTRWWKGFYRSPDRWGGVSQSDLPISNVVYPSWDDGEDSPAVLIVSYTWAQDATRMASLVPDYSKSAPQRSDPIVALCLRDLVKLWAGQPNAPTFEKLWDDYAAHHAWAWSHDPYTGGAFALFGPGQFGHLYPRFLRNFCKNKFAMSGEALSAHHAWISGALDSAYGSVMRWLLGKKMLREAWHLFMFSPFGGGKGKHAAEFDDEILRWGADLSKF</sequence>
<evidence type="ECO:0000256" key="2">
    <source>
        <dbReference type="ARBA" id="ARBA00023002"/>
    </source>
</evidence>
<protein>
    <submittedName>
        <fullName evidence="5">L-amino acid oxidase</fullName>
    </submittedName>
</protein>
<dbReference type="GO" id="GO:0016491">
    <property type="term" value="F:oxidoreductase activity"/>
    <property type="evidence" value="ECO:0007669"/>
    <property type="project" value="UniProtKB-KW"/>
</dbReference>
<dbReference type="GO" id="GO:0050660">
    <property type="term" value="F:flavin adenine dinucleotide binding"/>
    <property type="evidence" value="ECO:0007669"/>
    <property type="project" value="TreeGrafter"/>
</dbReference>
<dbReference type="Gene3D" id="3.50.50.60">
    <property type="entry name" value="FAD/NAD(P)-binding domain"/>
    <property type="match status" value="1"/>
</dbReference>
<dbReference type="PANTHER" id="PTHR10742:SF386">
    <property type="entry name" value="LYSINE-SPECIFIC HISTONE DEMETHYLASE 1A"/>
    <property type="match status" value="1"/>
</dbReference>
<dbReference type="AlphaFoldDB" id="A0A8K0TNX2"/>
<organism evidence="5 6">
    <name type="scientific">Plectosphaerella cucumerina</name>
    <dbReference type="NCBI Taxonomy" id="40658"/>
    <lineage>
        <taxon>Eukaryota</taxon>
        <taxon>Fungi</taxon>
        <taxon>Dikarya</taxon>
        <taxon>Ascomycota</taxon>
        <taxon>Pezizomycotina</taxon>
        <taxon>Sordariomycetes</taxon>
        <taxon>Hypocreomycetidae</taxon>
        <taxon>Glomerellales</taxon>
        <taxon>Plectosphaerellaceae</taxon>
        <taxon>Plectosphaerella</taxon>
    </lineage>
</organism>
<evidence type="ECO:0000259" key="4">
    <source>
        <dbReference type="Pfam" id="PF01593"/>
    </source>
</evidence>
<dbReference type="SUPFAM" id="SSF54373">
    <property type="entry name" value="FAD-linked reductases, C-terminal domain"/>
    <property type="match status" value="1"/>
</dbReference>
<dbReference type="Pfam" id="PF01593">
    <property type="entry name" value="Amino_oxidase"/>
    <property type="match status" value="1"/>
</dbReference>